<dbReference type="GO" id="GO:0016020">
    <property type="term" value="C:membrane"/>
    <property type="evidence" value="ECO:0007669"/>
    <property type="project" value="InterPro"/>
</dbReference>
<feature type="domain" description="CSC1/OSCA1-like 7TM region" evidence="2">
    <location>
        <begin position="3"/>
        <end position="89"/>
    </location>
</feature>
<proteinExistence type="predicted"/>
<sequence length="115" mass="13882">MRKNFFFFILNQIFLPLTGLYSIYQFFTFIASKNLEEWPDLIASKMSFSGSFFLRYIIQLSLITNTFQLLSLPKLFYDFWFTHTWYFAKKNEDSFSLAELYKRSAIFANVERNNK</sequence>
<evidence type="ECO:0000256" key="1">
    <source>
        <dbReference type="SAM" id="Phobius"/>
    </source>
</evidence>
<gene>
    <name evidence="3" type="ORF">EHAR0213_LOCUS3906</name>
</gene>
<keyword evidence="1" id="KW-1133">Transmembrane helix</keyword>
<dbReference type="AlphaFoldDB" id="A0A7S3J6M6"/>
<protein>
    <recommendedName>
        <fullName evidence="2">CSC1/OSCA1-like 7TM region domain-containing protein</fullName>
    </recommendedName>
</protein>
<keyword evidence="1" id="KW-0472">Membrane</keyword>
<feature type="transmembrane region" description="Helical" evidence="1">
    <location>
        <begin position="6"/>
        <end position="31"/>
    </location>
</feature>
<evidence type="ECO:0000313" key="3">
    <source>
        <dbReference type="EMBL" id="CAE0344997.1"/>
    </source>
</evidence>
<keyword evidence="1" id="KW-0812">Transmembrane</keyword>
<evidence type="ECO:0000259" key="2">
    <source>
        <dbReference type="Pfam" id="PF02714"/>
    </source>
</evidence>
<dbReference type="InterPro" id="IPR003864">
    <property type="entry name" value="CSC1/OSCA1-like_7TM"/>
</dbReference>
<dbReference type="EMBL" id="HBII01009104">
    <property type="protein sequence ID" value="CAE0344997.1"/>
    <property type="molecule type" value="Transcribed_RNA"/>
</dbReference>
<name>A0A7S3J6M6_9SPIT</name>
<organism evidence="3">
    <name type="scientific">Euplotes harpa</name>
    <dbReference type="NCBI Taxonomy" id="151035"/>
    <lineage>
        <taxon>Eukaryota</taxon>
        <taxon>Sar</taxon>
        <taxon>Alveolata</taxon>
        <taxon>Ciliophora</taxon>
        <taxon>Intramacronucleata</taxon>
        <taxon>Spirotrichea</taxon>
        <taxon>Hypotrichia</taxon>
        <taxon>Euplotida</taxon>
        <taxon>Euplotidae</taxon>
        <taxon>Euplotes</taxon>
    </lineage>
</organism>
<accession>A0A7S3J6M6</accession>
<dbReference type="Pfam" id="PF02714">
    <property type="entry name" value="RSN1_7TM"/>
    <property type="match status" value="1"/>
</dbReference>
<reference evidence="3" key="1">
    <citation type="submission" date="2021-01" db="EMBL/GenBank/DDBJ databases">
        <authorList>
            <person name="Corre E."/>
            <person name="Pelletier E."/>
            <person name="Niang G."/>
            <person name="Scheremetjew M."/>
            <person name="Finn R."/>
            <person name="Kale V."/>
            <person name="Holt S."/>
            <person name="Cochrane G."/>
            <person name="Meng A."/>
            <person name="Brown T."/>
            <person name="Cohen L."/>
        </authorList>
    </citation>
    <scope>NUCLEOTIDE SEQUENCE</scope>
    <source>
        <strain evidence="3">FSP1.4</strain>
    </source>
</reference>